<keyword evidence="2" id="KW-0732">Signal</keyword>
<keyword evidence="4" id="KW-1185">Reference proteome</keyword>
<dbReference type="RefSeq" id="WP_165400360.1">
    <property type="nucleotide sequence ID" value="NZ_SGXD01000005.1"/>
</dbReference>
<dbReference type="EMBL" id="SGXD01000005">
    <property type="protein sequence ID" value="RZS79959.1"/>
    <property type="molecule type" value="Genomic_DNA"/>
</dbReference>
<dbReference type="Pfam" id="PF07676">
    <property type="entry name" value="PD40"/>
    <property type="match status" value="2"/>
</dbReference>
<dbReference type="AlphaFoldDB" id="A0A4Q7NAL6"/>
<reference evidence="3 4" key="1">
    <citation type="submission" date="2019-02" db="EMBL/GenBank/DDBJ databases">
        <title>Genomic Encyclopedia of Type Strains, Phase IV (KMG-IV): sequencing the most valuable type-strain genomes for metagenomic binning, comparative biology and taxonomic classification.</title>
        <authorList>
            <person name="Goeker M."/>
        </authorList>
    </citation>
    <scope>NUCLEOTIDE SEQUENCE [LARGE SCALE GENOMIC DNA]</scope>
    <source>
        <strain evidence="3 4">DSM 45622</strain>
    </source>
</reference>
<dbReference type="InterPro" id="IPR011042">
    <property type="entry name" value="6-blade_b-propeller_TolB-like"/>
</dbReference>
<name>A0A4Q7NAL6_9ACTN</name>
<dbReference type="Gene3D" id="2.120.10.30">
    <property type="entry name" value="TolB, C-terminal domain"/>
    <property type="match status" value="1"/>
</dbReference>
<feature type="region of interest" description="Disordered" evidence="1">
    <location>
        <begin position="54"/>
        <end position="73"/>
    </location>
</feature>
<proteinExistence type="predicted"/>
<accession>A0A4Q7NAL6</accession>
<dbReference type="InterPro" id="IPR011659">
    <property type="entry name" value="WD40"/>
</dbReference>
<protein>
    <submittedName>
        <fullName evidence="3">WD40 repeat protein</fullName>
    </submittedName>
</protein>
<sequence>MPSPSAALTTVLALAALVPATAAAGAQPAPARTSLGSIVYIRGANVWIARGDGAGKRQVTHDGTRSDPYWSPSEADDGTIAAARGAAIVRLSHTGKVLDRIDPPALKDSAGESMDGPVSQVALSPDGRTIAWTYVRAGCPIGGDCLFRAATGYTAANRYRSVGVSTYFHDPSWVTSTRTLQNGGYGSQVQLQDMRSAPQYWFDDRDYAGMKDTDLADTELSPDGRHLVAVRGYGDTTSIIWYDVAGDARHGSAPGVPSPVCLTGQQAGKSSPTWSPDSSSLAWEAQGGIWITTDVAECGAHQGVLAIPGGHSPDWSPAAR</sequence>
<organism evidence="3 4">
    <name type="scientific">Motilibacter rhizosphaerae</name>
    <dbReference type="NCBI Taxonomy" id="598652"/>
    <lineage>
        <taxon>Bacteria</taxon>
        <taxon>Bacillati</taxon>
        <taxon>Actinomycetota</taxon>
        <taxon>Actinomycetes</taxon>
        <taxon>Motilibacterales</taxon>
        <taxon>Motilibacteraceae</taxon>
        <taxon>Motilibacter</taxon>
    </lineage>
</organism>
<gene>
    <name evidence="3" type="ORF">EV189_3438</name>
</gene>
<feature type="chain" id="PRO_5020436599" evidence="2">
    <location>
        <begin position="23"/>
        <end position="320"/>
    </location>
</feature>
<feature type="compositionally biased region" description="Basic and acidic residues" evidence="1">
    <location>
        <begin position="54"/>
        <end position="65"/>
    </location>
</feature>
<feature type="signal peptide" evidence="2">
    <location>
        <begin position="1"/>
        <end position="22"/>
    </location>
</feature>
<evidence type="ECO:0000313" key="3">
    <source>
        <dbReference type="EMBL" id="RZS79959.1"/>
    </source>
</evidence>
<evidence type="ECO:0000313" key="4">
    <source>
        <dbReference type="Proteomes" id="UP000293638"/>
    </source>
</evidence>
<comment type="caution">
    <text evidence="3">The sequence shown here is derived from an EMBL/GenBank/DDBJ whole genome shotgun (WGS) entry which is preliminary data.</text>
</comment>
<dbReference type="SUPFAM" id="SSF50993">
    <property type="entry name" value="Peptidase/esterase 'gauge' domain"/>
    <property type="match status" value="1"/>
</dbReference>
<evidence type="ECO:0000256" key="2">
    <source>
        <dbReference type="SAM" id="SignalP"/>
    </source>
</evidence>
<dbReference type="Proteomes" id="UP000293638">
    <property type="component" value="Unassembled WGS sequence"/>
</dbReference>
<evidence type="ECO:0000256" key="1">
    <source>
        <dbReference type="SAM" id="MobiDB-lite"/>
    </source>
</evidence>